<reference evidence="1 2" key="1">
    <citation type="submission" date="2019-02" db="EMBL/GenBank/DDBJ databases">
        <title>Deep-cultivation of Planctomycetes and their phenomic and genomic characterization uncovers novel biology.</title>
        <authorList>
            <person name="Wiegand S."/>
            <person name="Jogler M."/>
            <person name="Boedeker C."/>
            <person name="Pinto D."/>
            <person name="Vollmers J."/>
            <person name="Rivas-Marin E."/>
            <person name="Kohn T."/>
            <person name="Peeters S.H."/>
            <person name="Heuer A."/>
            <person name="Rast P."/>
            <person name="Oberbeckmann S."/>
            <person name="Bunk B."/>
            <person name="Jeske O."/>
            <person name="Meyerdierks A."/>
            <person name="Storesund J.E."/>
            <person name="Kallscheuer N."/>
            <person name="Luecker S."/>
            <person name="Lage O.M."/>
            <person name="Pohl T."/>
            <person name="Merkel B.J."/>
            <person name="Hornburger P."/>
            <person name="Mueller R.-W."/>
            <person name="Bruemmer F."/>
            <person name="Labrenz M."/>
            <person name="Spormann A.M."/>
            <person name="Op Den Camp H."/>
            <person name="Overmann J."/>
            <person name="Amann R."/>
            <person name="Jetten M.S.M."/>
            <person name="Mascher T."/>
            <person name="Medema M.H."/>
            <person name="Devos D.P."/>
            <person name="Kaster A.-K."/>
            <person name="Ovreas L."/>
            <person name="Rohde M."/>
            <person name="Galperin M.Y."/>
            <person name="Jogler C."/>
        </authorList>
    </citation>
    <scope>NUCLEOTIDE SEQUENCE [LARGE SCALE GENOMIC DNA]</scope>
    <source>
        <strain evidence="1 2">Mal64</strain>
    </source>
</reference>
<organism evidence="1 2">
    <name type="scientific">Pseudobythopirellula maris</name>
    <dbReference type="NCBI Taxonomy" id="2527991"/>
    <lineage>
        <taxon>Bacteria</taxon>
        <taxon>Pseudomonadati</taxon>
        <taxon>Planctomycetota</taxon>
        <taxon>Planctomycetia</taxon>
        <taxon>Pirellulales</taxon>
        <taxon>Lacipirellulaceae</taxon>
        <taxon>Pseudobythopirellula</taxon>
    </lineage>
</organism>
<gene>
    <name evidence="1" type="ORF">Mal64_04500</name>
</gene>
<evidence type="ECO:0000313" key="2">
    <source>
        <dbReference type="Proteomes" id="UP000315440"/>
    </source>
</evidence>
<proteinExistence type="predicted"/>
<protein>
    <submittedName>
        <fullName evidence="1">Uncharacterized protein</fullName>
    </submittedName>
</protein>
<dbReference type="EMBL" id="SJPQ01000001">
    <property type="protein sequence ID" value="TWT90067.1"/>
    <property type="molecule type" value="Genomic_DNA"/>
</dbReference>
<accession>A0A5C5ZSU8</accession>
<evidence type="ECO:0000313" key="1">
    <source>
        <dbReference type="EMBL" id="TWT90067.1"/>
    </source>
</evidence>
<comment type="caution">
    <text evidence="1">The sequence shown here is derived from an EMBL/GenBank/DDBJ whole genome shotgun (WGS) entry which is preliminary data.</text>
</comment>
<name>A0A5C5ZSU8_9BACT</name>
<keyword evidence="2" id="KW-1185">Reference proteome</keyword>
<dbReference type="AlphaFoldDB" id="A0A5C5ZSU8"/>
<dbReference type="Proteomes" id="UP000315440">
    <property type="component" value="Unassembled WGS sequence"/>
</dbReference>
<sequence>MTEDFRLSKTPNQNGYVLMPRLALGSTGSFSIIFGKATTLLVFQQRAGGHQPWITREGQIGEK</sequence>